<feature type="transmembrane region" description="Helical" evidence="1">
    <location>
        <begin position="20"/>
        <end position="49"/>
    </location>
</feature>
<keyword evidence="1 2" id="KW-0812">Transmembrane</keyword>
<name>Q14Q00_SPICI</name>
<gene>
    <name evidence="2" type="primary">orf6</name>
    <name evidence="2" type="ORF">SPICI02_035</name>
</gene>
<keyword evidence="1" id="KW-0472">Membrane</keyword>
<protein>
    <submittedName>
        <fullName evidence="2">Plectrovirus spv1-r8a2b orf 6 transmembrane protein</fullName>
    </submittedName>
</protein>
<sequence>MDMKFKTTKEYKKLKKEFIIMNFVFVFIYFAILIGSGLCIVIIICSLNVGDIIGVLGYFFCLILFVLLLPFVIMEHISEVKEFRVTVLREQLLSLENIIGGLGKGTMLRPVRRGDDKIE</sequence>
<accession>Q14Q00</accession>
<reference evidence="2" key="1">
    <citation type="journal article" date="2010" name="Appl. Environ. Microbiol.">
        <title>Partial chromosome sequence of Spiroplasma citri reveals extensive viral invasion and important gene decay.</title>
        <authorList>
            <person name="Carle P."/>
            <person name="Saillard C."/>
            <person name="Carrere N."/>
            <person name="Carrere S."/>
            <person name="Duret S."/>
            <person name="Eveillard S."/>
            <person name="Gaurivaud P."/>
            <person name="Gourgues G."/>
            <person name="Gouzy J."/>
            <person name="Salar P."/>
            <person name="Verdin E."/>
            <person name="Breton M."/>
            <person name="Blanchard A."/>
            <person name="Laigret F."/>
            <person name="Bove J.M."/>
            <person name="Renaudin J."/>
            <person name="Foissac X."/>
        </authorList>
    </citation>
    <scope>NUCLEOTIDE SEQUENCE</scope>
    <source>
        <strain evidence="2">GII3-3X</strain>
    </source>
</reference>
<proteinExistence type="predicted"/>
<feature type="transmembrane region" description="Helical" evidence="1">
    <location>
        <begin position="55"/>
        <end position="74"/>
    </location>
</feature>
<dbReference type="EMBL" id="AM285303">
    <property type="protein sequence ID" value="CAK98429.1"/>
    <property type="molecule type" value="Genomic_DNA"/>
</dbReference>
<evidence type="ECO:0000256" key="1">
    <source>
        <dbReference type="SAM" id="Phobius"/>
    </source>
</evidence>
<keyword evidence="1" id="KW-1133">Transmembrane helix</keyword>
<organism evidence="2">
    <name type="scientific">Spiroplasma citri</name>
    <dbReference type="NCBI Taxonomy" id="2133"/>
    <lineage>
        <taxon>Bacteria</taxon>
        <taxon>Bacillati</taxon>
        <taxon>Mycoplasmatota</taxon>
        <taxon>Mollicutes</taxon>
        <taxon>Entomoplasmatales</taxon>
        <taxon>Spiroplasmataceae</taxon>
        <taxon>Spiroplasma</taxon>
    </lineage>
</organism>
<dbReference type="AlphaFoldDB" id="Q14Q00"/>
<evidence type="ECO:0000313" key="2">
    <source>
        <dbReference type="EMBL" id="CAK98429.1"/>
    </source>
</evidence>